<protein>
    <submittedName>
        <fullName evidence="1">9376_t:CDS:1</fullName>
    </submittedName>
</protein>
<dbReference type="Proteomes" id="UP000789920">
    <property type="component" value="Unassembled WGS sequence"/>
</dbReference>
<feature type="non-terminal residue" evidence="1">
    <location>
        <position position="64"/>
    </location>
</feature>
<comment type="caution">
    <text evidence="1">The sequence shown here is derived from an EMBL/GenBank/DDBJ whole genome shotgun (WGS) entry which is preliminary data.</text>
</comment>
<evidence type="ECO:0000313" key="1">
    <source>
        <dbReference type="EMBL" id="CAG8831779.1"/>
    </source>
</evidence>
<gene>
    <name evidence="1" type="ORF">RPERSI_LOCUS28260</name>
</gene>
<organism evidence="1 2">
    <name type="scientific">Racocetra persica</name>
    <dbReference type="NCBI Taxonomy" id="160502"/>
    <lineage>
        <taxon>Eukaryota</taxon>
        <taxon>Fungi</taxon>
        <taxon>Fungi incertae sedis</taxon>
        <taxon>Mucoromycota</taxon>
        <taxon>Glomeromycotina</taxon>
        <taxon>Glomeromycetes</taxon>
        <taxon>Diversisporales</taxon>
        <taxon>Gigasporaceae</taxon>
        <taxon>Racocetra</taxon>
    </lineage>
</organism>
<proteinExistence type="predicted"/>
<keyword evidence="2" id="KW-1185">Reference proteome</keyword>
<sequence length="64" mass="7409">ILETIIDREEGKKKEKAEYLLQRYREAVCRAKTMLGTGDLLGCLMLKGCLPILHRSRWGIDDLF</sequence>
<accession>A0ACA9S8T0</accession>
<feature type="non-terminal residue" evidence="1">
    <location>
        <position position="1"/>
    </location>
</feature>
<evidence type="ECO:0000313" key="2">
    <source>
        <dbReference type="Proteomes" id="UP000789920"/>
    </source>
</evidence>
<dbReference type="EMBL" id="CAJVQC010102205">
    <property type="protein sequence ID" value="CAG8831779.1"/>
    <property type="molecule type" value="Genomic_DNA"/>
</dbReference>
<name>A0ACA9S8T0_9GLOM</name>
<reference evidence="1" key="1">
    <citation type="submission" date="2021-06" db="EMBL/GenBank/DDBJ databases">
        <authorList>
            <person name="Kallberg Y."/>
            <person name="Tangrot J."/>
            <person name="Rosling A."/>
        </authorList>
    </citation>
    <scope>NUCLEOTIDE SEQUENCE</scope>
    <source>
        <strain evidence="1">MA461A</strain>
    </source>
</reference>